<reference evidence="2" key="1">
    <citation type="journal article" date="2020" name="Nat. Genet.">
        <title>Genomic diversifications of five Gossypium allopolyploid species and their impact on cotton improvement.</title>
        <authorList>
            <person name="Chen Z.J."/>
            <person name="Sreedasyam A."/>
            <person name="Ando A."/>
            <person name="Song Q."/>
            <person name="De Santiago L.M."/>
            <person name="Hulse-Kemp A.M."/>
            <person name="Ding M."/>
            <person name="Ye W."/>
            <person name="Kirkbride R.C."/>
            <person name="Jenkins J."/>
            <person name="Plott C."/>
            <person name="Lovell J."/>
            <person name="Lin Y.M."/>
            <person name="Vaughn R."/>
            <person name="Liu B."/>
            <person name="Simpson S."/>
            <person name="Scheffler B.E."/>
            <person name="Wen L."/>
            <person name="Saski C.A."/>
            <person name="Grover C.E."/>
            <person name="Hu G."/>
            <person name="Conover J.L."/>
            <person name="Carlson J.W."/>
            <person name="Shu S."/>
            <person name="Boston L.B."/>
            <person name="Williams M."/>
            <person name="Peterson D.G."/>
            <person name="McGee K."/>
            <person name="Jones D.C."/>
            <person name="Wendel J.F."/>
            <person name="Stelly D.M."/>
            <person name="Grimwood J."/>
            <person name="Schmutz J."/>
        </authorList>
    </citation>
    <scope>NUCLEOTIDE SEQUENCE [LARGE SCALE GENOMIC DNA]</scope>
    <source>
        <strain evidence="2">cv. TM-1</strain>
    </source>
</reference>
<accession>A0ABM3BJE4</accession>
<evidence type="ECO:0000259" key="1">
    <source>
        <dbReference type="Pfam" id="PF17921"/>
    </source>
</evidence>
<sequence length="199" mass="23174">MRFHQVETGTTIDFGLNNEGVLCFRDRICVLNDEDLRLSILREAHSSLYAIHPSGNKMYKALRELYCWEEYLLLAEFAYYNSYQSCIQMAPYEAPYGHKCRTPLCWTELGERRVLGPKLVSETEDKVYLIRDRLKTTSNRQKSYADLKMKDIEHSVEDLVFLKVSPWKKVLRFGLKSSGVFEIALGFNQNQVCTPIDLK</sequence>
<dbReference type="GeneID" id="121228070"/>
<gene>
    <name evidence="3" type="primary">LOC121228070</name>
</gene>
<organism evidence="2 3">
    <name type="scientific">Gossypium hirsutum</name>
    <name type="common">Upland cotton</name>
    <name type="synonym">Gossypium mexicanum</name>
    <dbReference type="NCBI Taxonomy" id="3635"/>
    <lineage>
        <taxon>Eukaryota</taxon>
        <taxon>Viridiplantae</taxon>
        <taxon>Streptophyta</taxon>
        <taxon>Embryophyta</taxon>
        <taxon>Tracheophyta</taxon>
        <taxon>Spermatophyta</taxon>
        <taxon>Magnoliopsida</taxon>
        <taxon>eudicotyledons</taxon>
        <taxon>Gunneridae</taxon>
        <taxon>Pentapetalae</taxon>
        <taxon>rosids</taxon>
        <taxon>malvids</taxon>
        <taxon>Malvales</taxon>
        <taxon>Malvaceae</taxon>
        <taxon>Malvoideae</taxon>
        <taxon>Gossypium</taxon>
    </lineage>
</organism>
<evidence type="ECO:0000313" key="3">
    <source>
        <dbReference type="RefSeq" id="XP_040967136.1"/>
    </source>
</evidence>
<proteinExistence type="predicted"/>
<dbReference type="RefSeq" id="XP_040967136.1">
    <property type="nucleotide sequence ID" value="XM_041111202.1"/>
</dbReference>
<evidence type="ECO:0000313" key="2">
    <source>
        <dbReference type="Proteomes" id="UP000818029"/>
    </source>
</evidence>
<dbReference type="Pfam" id="PF17921">
    <property type="entry name" value="Integrase_H2C2"/>
    <property type="match status" value="1"/>
</dbReference>
<feature type="domain" description="Integrase zinc-binding" evidence="1">
    <location>
        <begin position="33"/>
        <end position="69"/>
    </location>
</feature>
<dbReference type="PANTHER" id="PTHR45835:SF99">
    <property type="entry name" value="CHROMO DOMAIN-CONTAINING PROTEIN-RELATED"/>
    <property type="match status" value="1"/>
</dbReference>
<dbReference type="InterPro" id="IPR041588">
    <property type="entry name" value="Integrase_H2C2"/>
</dbReference>
<dbReference type="PANTHER" id="PTHR45835">
    <property type="entry name" value="YALI0A06105P"/>
    <property type="match status" value="1"/>
</dbReference>
<dbReference type="Gene3D" id="1.10.340.70">
    <property type="match status" value="1"/>
</dbReference>
<protein>
    <recommendedName>
        <fullName evidence="1">Integrase zinc-binding domain-containing protein</fullName>
    </recommendedName>
</protein>
<name>A0ABM3BJE4_GOSHI</name>
<keyword evidence="2" id="KW-1185">Reference proteome</keyword>
<dbReference type="Proteomes" id="UP000818029">
    <property type="component" value="Chromosome A04"/>
</dbReference>
<reference evidence="3" key="2">
    <citation type="submission" date="2025-08" db="UniProtKB">
        <authorList>
            <consortium name="RefSeq"/>
        </authorList>
    </citation>
    <scope>IDENTIFICATION</scope>
</reference>